<dbReference type="Gene3D" id="3.40.50.300">
    <property type="entry name" value="P-loop containing nucleotide triphosphate hydrolases"/>
    <property type="match status" value="1"/>
</dbReference>
<dbReference type="SUPFAM" id="SSF52540">
    <property type="entry name" value="P-loop containing nucleoside triphosphate hydrolases"/>
    <property type="match status" value="1"/>
</dbReference>
<evidence type="ECO:0000313" key="2">
    <source>
        <dbReference type="Proteomes" id="UP000580250"/>
    </source>
</evidence>
<comment type="caution">
    <text evidence="1">The sequence shown here is derived from an EMBL/GenBank/DDBJ whole genome shotgun (WGS) entry which is preliminary data.</text>
</comment>
<dbReference type="EMBL" id="CAJEWN010000020">
    <property type="protein sequence ID" value="CAD2137814.1"/>
    <property type="molecule type" value="Genomic_DNA"/>
</dbReference>
<dbReference type="InterPro" id="IPR027417">
    <property type="entry name" value="P-loop_NTPase"/>
</dbReference>
<gene>
    <name evidence="1" type="ORF">MENT_LOCUS5586</name>
</gene>
<accession>A0A6V7TZ06</accession>
<evidence type="ECO:0000313" key="1">
    <source>
        <dbReference type="EMBL" id="CAD2137814.1"/>
    </source>
</evidence>
<protein>
    <submittedName>
        <fullName evidence="1">Uncharacterized protein</fullName>
    </submittedName>
</protein>
<proteinExistence type="predicted"/>
<dbReference type="AlphaFoldDB" id="A0A6V7TZ06"/>
<dbReference type="Proteomes" id="UP000580250">
    <property type="component" value="Unassembled WGS sequence"/>
</dbReference>
<name>A0A6V7TZ06_MELEN</name>
<reference evidence="1 2" key="1">
    <citation type="submission" date="2020-08" db="EMBL/GenBank/DDBJ databases">
        <authorList>
            <person name="Koutsovoulos G."/>
            <person name="Danchin GJ E."/>
        </authorList>
    </citation>
    <scope>NUCLEOTIDE SEQUENCE [LARGE SCALE GENOMIC DNA]</scope>
</reference>
<organism evidence="1 2">
    <name type="scientific">Meloidogyne enterolobii</name>
    <name type="common">Root-knot nematode worm</name>
    <name type="synonym">Meloidogyne mayaguensis</name>
    <dbReference type="NCBI Taxonomy" id="390850"/>
    <lineage>
        <taxon>Eukaryota</taxon>
        <taxon>Metazoa</taxon>
        <taxon>Ecdysozoa</taxon>
        <taxon>Nematoda</taxon>
        <taxon>Chromadorea</taxon>
        <taxon>Rhabditida</taxon>
        <taxon>Tylenchina</taxon>
        <taxon>Tylenchomorpha</taxon>
        <taxon>Tylenchoidea</taxon>
        <taxon>Meloidogynidae</taxon>
        <taxon>Meloidogyninae</taxon>
        <taxon>Meloidogyne</taxon>
    </lineage>
</organism>
<sequence length="167" mass="19627">MNNNSTRKKEEQLLEETALNWFKRLNFDGLLFQTGHKLFDDLKMISSGEIVEIVGCDASGKMQLGMTLIAELLLSELKRDRQVIVIDFNGSFRIGRLERILMHKISNNNSSTKININDLLKRVSYGMAKYSGELRSRLLEIEVYFNFLFKFFKVWIKKFFFCSCYFH</sequence>